<keyword evidence="2" id="KW-0378">Hydrolase</keyword>
<dbReference type="Pfam" id="PF25597">
    <property type="entry name" value="SH3_retrovirus"/>
    <property type="match status" value="1"/>
</dbReference>
<dbReference type="Pfam" id="PF07727">
    <property type="entry name" value="RVT_2"/>
    <property type="match status" value="2"/>
</dbReference>
<dbReference type="PROSITE" id="PS50994">
    <property type="entry name" value="INTEGRASE"/>
    <property type="match status" value="1"/>
</dbReference>
<dbReference type="InterPro" id="IPR001584">
    <property type="entry name" value="Integrase_cat-core"/>
</dbReference>
<dbReference type="InterPro" id="IPR043502">
    <property type="entry name" value="DNA/RNA_pol_sf"/>
</dbReference>
<dbReference type="EMBL" id="JACGWN010000015">
    <property type="protein sequence ID" value="KAL0401884.1"/>
    <property type="molecule type" value="Genomic_DNA"/>
</dbReference>
<comment type="caution">
    <text evidence="4">The sequence shown here is derived from an EMBL/GenBank/DDBJ whole genome shotgun (WGS) entry which is preliminary data.</text>
</comment>
<proteinExistence type="predicted"/>
<evidence type="ECO:0000256" key="1">
    <source>
        <dbReference type="ARBA" id="ARBA00022723"/>
    </source>
</evidence>
<dbReference type="AlphaFoldDB" id="A0AAW2TBR3"/>
<dbReference type="InterPro" id="IPR012337">
    <property type="entry name" value="RNaseH-like_sf"/>
</dbReference>
<dbReference type="GO" id="GO:0046872">
    <property type="term" value="F:metal ion binding"/>
    <property type="evidence" value="ECO:0007669"/>
    <property type="project" value="UniProtKB-KW"/>
</dbReference>
<dbReference type="SUPFAM" id="SSF56672">
    <property type="entry name" value="DNA/RNA polymerases"/>
    <property type="match status" value="1"/>
</dbReference>
<feature type="domain" description="Integrase catalytic" evidence="3">
    <location>
        <begin position="357"/>
        <end position="523"/>
    </location>
</feature>
<accession>A0AAW2TBR3</accession>
<dbReference type="GO" id="GO:0015074">
    <property type="term" value="P:DNA integration"/>
    <property type="evidence" value="ECO:0007669"/>
    <property type="project" value="InterPro"/>
</dbReference>
<dbReference type="GO" id="GO:0016787">
    <property type="term" value="F:hydrolase activity"/>
    <property type="evidence" value="ECO:0007669"/>
    <property type="project" value="UniProtKB-KW"/>
</dbReference>
<dbReference type="Gene3D" id="3.30.420.10">
    <property type="entry name" value="Ribonuclease H-like superfamily/Ribonuclease H"/>
    <property type="match status" value="1"/>
</dbReference>
<sequence length="1090" mass="123059">MNTLAETSVQRPTEEATQFEKDVLYIHPSEHSNLALTSSPLDATFEQWRRVDLMVTSWIWNSMSKDIVEAFMFCASSRELWLAIQTRYGRSNGPMVYQLQREISTMSQQELSLAAYFTKVTKLWNELSYLAPTPKCTRGACTCGINKAITDLASSTQLMQFLMGLYESYNNERSQILMMDPLPDIEKAFSMVYSVEKQRELQLDVDSTSSHMACQLAVKENRRVEDNSLLKKKSFVDKKNLICAHCRKPGHSQDNCFQLHGVPDWYKVLNDKKKKGKHFVASVEKSENTIGGQTHMAPDVMAELLKFLQKNNAPTDPINSYANYVHFDEEFAVTESPCDICHKAKQSRTPFTISTSQSDKPFVLVHMDLWGPYTIPTISGCSYVLTLLDDHSRSLWTFLLKHKSQVPSLLKQFCTLVHTQFHASIQTLRSDNGSEFLNHECQTICQSFGIIHQTSCTYSPQQNGRVERKHKHLLNVARALLFHASVPTKFWGDAILTATFLINRTPTKLLNWATPYEKLHGHPLTYDHLRTFGSLCYATNTTPHKTKFHPRASKCIMLGYAMTQKAYKLYDLENHTVLHSRDVQFYESVLPFATSSASPNPTPLPIIPLLADHLLSPPTEAGVPQEPIPADNQIIPSNAHDSSLPSTLPVRRSLRQKQQPVWLNDFVAHSTNSSLFHCCNTTYMSFLASLSILQEPKSFSEAVKHVEWRDAMQAELDALEQNHTWRFTTLPTHKRPIGCKWVFKTKLRADGSVERYKARLVAKEFNQIEGLDYTDNFSLVAKTVTVRLFLTLAAARGWVLHQLDVNNAFLHGYLDEDIYMTPLRGTLLLLSPHDHCLFTKETSMGLMALLVYVDDILITAASLSDIQLVKDYLHSLFTIKDIGTARYFLGLEIARNVDGLYVSQTKYVVDIVKDAGLLHGKSASTPFPLGLKLSDNCGAVIPNPEAYHRLVGRLLYLGFTRPDISHSVQQRSVMPTEHRALTPEGPSLAFAFFWARPLFPGRLRNSLRDAFKADFVTPSHIRSSLQPADLFTKALSLKVFSSLLSKLGLVSTVPSPTCGGAVEYHTRLQNPAIVTEREIEDDDKDVIDAG</sequence>
<gene>
    <name evidence="4" type="ORF">Slati_4218300</name>
</gene>
<reference evidence="4" key="1">
    <citation type="submission" date="2020-06" db="EMBL/GenBank/DDBJ databases">
        <authorList>
            <person name="Li T."/>
            <person name="Hu X."/>
            <person name="Zhang T."/>
            <person name="Song X."/>
            <person name="Zhang H."/>
            <person name="Dai N."/>
            <person name="Sheng W."/>
            <person name="Hou X."/>
            <person name="Wei L."/>
        </authorList>
    </citation>
    <scope>NUCLEOTIDE SEQUENCE</scope>
    <source>
        <strain evidence="4">KEN1</strain>
        <tissue evidence="4">Leaf</tissue>
    </source>
</reference>
<evidence type="ECO:0000259" key="3">
    <source>
        <dbReference type="PROSITE" id="PS50994"/>
    </source>
</evidence>
<evidence type="ECO:0000256" key="2">
    <source>
        <dbReference type="ARBA" id="ARBA00022801"/>
    </source>
</evidence>
<dbReference type="InterPro" id="IPR013103">
    <property type="entry name" value="RVT_2"/>
</dbReference>
<protein>
    <submittedName>
        <fullName evidence="4">Retrovirus-related Pol polyprotein from transposon TNT 1-94</fullName>
    </submittedName>
</protein>
<dbReference type="InterPro" id="IPR036397">
    <property type="entry name" value="RNaseH_sf"/>
</dbReference>
<dbReference type="InterPro" id="IPR039537">
    <property type="entry name" value="Retrotran_Ty1/copia-like"/>
</dbReference>
<evidence type="ECO:0000313" key="4">
    <source>
        <dbReference type="EMBL" id="KAL0401884.1"/>
    </source>
</evidence>
<dbReference type="InterPro" id="IPR057670">
    <property type="entry name" value="SH3_retrovirus"/>
</dbReference>
<dbReference type="PANTHER" id="PTHR42648">
    <property type="entry name" value="TRANSPOSASE, PUTATIVE-RELATED"/>
    <property type="match status" value="1"/>
</dbReference>
<organism evidence="4">
    <name type="scientific">Sesamum latifolium</name>
    <dbReference type="NCBI Taxonomy" id="2727402"/>
    <lineage>
        <taxon>Eukaryota</taxon>
        <taxon>Viridiplantae</taxon>
        <taxon>Streptophyta</taxon>
        <taxon>Embryophyta</taxon>
        <taxon>Tracheophyta</taxon>
        <taxon>Spermatophyta</taxon>
        <taxon>Magnoliopsida</taxon>
        <taxon>eudicotyledons</taxon>
        <taxon>Gunneridae</taxon>
        <taxon>Pentapetalae</taxon>
        <taxon>asterids</taxon>
        <taxon>lamiids</taxon>
        <taxon>Lamiales</taxon>
        <taxon>Pedaliaceae</taxon>
        <taxon>Sesamum</taxon>
    </lineage>
</organism>
<keyword evidence="1" id="KW-0479">Metal-binding</keyword>
<name>A0AAW2TBR3_9LAMI</name>
<dbReference type="Pfam" id="PF00665">
    <property type="entry name" value="rve"/>
    <property type="match status" value="1"/>
</dbReference>
<dbReference type="SUPFAM" id="SSF53098">
    <property type="entry name" value="Ribonuclease H-like"/>
    <property type="match status" value="1"/>
</dbReference>
<reference evidence="4" key="2">
    <citation type="journal article" date="2024" name="Plant">
        <title>Genomic evolution and insights into agronomic trait innovations of Sesamum species.</title>
        <authorList>
            <person name="Miao H."/>
            <person name="Wang L."/>
            <person name="Qu L."/>
            <person name="Liu H."/>
            <person name="Sun Y."/>
            <person name="Le M."/>
            <person name="Wang Q."/>
            <person name="Wei S."/>
            <person name="Zheng Y."/>
            <person name="Lin W."/>
            <person name="Duan Y."/>
            <person name="Cao H."/>
            <person name="Xiong S."/>
            <person name="Wang X."/>
            <person name="Wei L."/>
            <person name="Li C."/>
            <person name="Ma Q."/>
            <person name="Ju M."/>
            <person name="Zhao R."/>
            <person name="Li G."/>
            <person name="Mu C."/>
            <person name="Tian Q."/>
            <person name="Mei H."/>
            <person name="Zhang T."/>
            <person name="Gao T."/>
            <person name="Zhang H."/>
        </authorList>
    </citation>
    <scope>NUCLEOTIDE SEQUENCE</scope>
    <source>
        <strain evidence="4">KEN1</strain>
    </source>
</reference>
<dbReference type="GO" id="GO:0003676">
    <property type="term" value="F:nucleic acid binding"/>
    <property type="evidence" value="ECO:0007669"/>
    <property type="project" value="InterPro"/>
</dbReference>
<dbReference type="PANTHER" id="PTHR42648:SF31">
    <property type="entry name" value="RNA-DIRECTED DNA POLYMERASE"/>
    <property type="match status" value="1"/>
</dbReference>